<dbReference type="CDD" id="cd18787">
    <property type="entry name" value="SF2_C_DEAD"/>
    <property type="match status" value="1"/>
</dbReference>
<evidence type="ECO:0000259" key="8">
    <source>
        <dbReference type="PROSITE" id="PS51192"/>
    </source>
</evidence>
<feature type="compositionally biased region" description="Basic residues" evidence="7">
    <location>
        <begin position="467"/>
        <end position="478"/>
    </location>
</feature>
<evidence type="ECO:0000256" key="6">
    <source>
        <dbReference type="PROSITE-ProRule" id="PRU00552"/>
    </source>
</evidence>
<dbReference type="RefSeq" id="WP_051542205.1">
    <property type="nucleotide sequence ID" value="NZ_CP103423.1"/>
</dbReference>
<protein>
    <submittedName>
        <fullName evidence="11">DEAD/DEAH box helicase</fullName>
    </submittedName>
</protein>
<dbReference type="InterPro" id="IPR027417">
    <property type="entry name" value="P-loop_NTPase"/>
</dbReference>
<keyword evidence="4" id="KW-0067">ATP-binding</keyword>
<dbReference type="InterPro" id="IPR044742">
    <property type="entry name" value="DEAD/DEAH_RhlB"/>
</dbReference>
<feature type="domain" description="Helicase ATP-binding" evidence="8">
    <location>
        <begin position="32"/>
        <end position="207"/>
    </location>
</feature>
<dbReference type="PROSITE" id="PS51194">
    <property type="entry name" value="HELICASE_CTER"/>
    <property type="match status" value="1"/>
</dbReference>
<feature type="domain" description="Helicase C-terminal" evidence="9">
    <location>
        <begin position="218"/>
        <end position="378"/>
    </location>
</feature>
<evidence type="ECO:0000256" key="7">
    <source>
        <dbReference type="SAM" id="MobiDB-lite"/>
    </source>
</evidence>
<keyword evidence="12" id="KW-1185">Reference proteome</keyword>
<dbReference type="PROSITE" id="PS51192">
    <property type="entry name" value="HELICASE_ATP_BIND_1"/>
    <property type="match status" value="1"/>
</dbReference>
<keyword evidence="3 11" id="KW-0347">Helicase</keyword>
<dbReference type="InterPro" id="IPR014001">
    <property type="entry name" value="Helicase_ATP-bd"/>
</dbReference>
<dbReference type="Pfam" id="PF00270">
    <property type="entry name" value="DEAD"/>
    <property type="match status" value="1"/>
</dbReference>
<proteinExistence type="inferred from homology"/>
<dbReference type="InterPro" id="IPR050079">
    <property type="entry name" value="DEAD_box_RNA_helicase"/>
</dbReference>
<dbReference type="EMBL" id="CP103423">
    <property type="protein sequence ID" value="UWD33927.1"/>
    <property type="molecule type" value="Genomic_DNA"/>
</dbReference>
<dbReference type="InterPro" id="IPR011545">
    <property type="entry name" value="DEAD/DEAH_box_helicase_dom"/>
</dbReference>
<dbReference type="SUPFAM" id="SSF52540">
    <property type="entry name" value="P-loop containing nucleoside triphosphate hydrolases"/>
    <property type="match status" value="1"/>
</dbReference>
<feature type="region of interest" description="Disordered" evidence="7">
    <location>
        <begin position="452"/>
        <end position="478"/>
    </location>
</feature>
<feature type="short sequence motif" description="Q motif" evidence="6">
    <location>
        <begin position="1"/>
        <end position="29"/>
    </location>
</feature>
<sequence>MGFKTLNISKKMEMAIKELGYTKPTPIQQAVIEKAIAGRDIIGQAQTGTGKTAAFSIPIIENTDTTNSRIQHLILAPTRELANQIYSTINEFTKVFTEIKTALIVGGVSYDKQSKYLKEKPQILISTPGRLIDILTSEKIKLNLDLSSLKSLTLDEADELLKVGFYEEIKEILNFIPKDRQNFFFTATFDKKTKNLSEIITKNPEVINISDGMSTSGSIKQDYVVMKESSKLNNLIKFLDFYKPESTVIFGRTKRRVDELSNALRELGFKAMGIQGDMQQREREFVMDKFRKQDISILVATDVMARGIDVDHVQWVINFDLPQEIEYYTHRIGRTGRAGREGYSLSFVKDNELLHMERIAIETKSEIEEINIPADSLIKELWEKRIFENAYKILEKNKNAKYTFLKDKLLETFNTEELATILAEYFANSKSIKKEIKLSPEPSVIIKNIKNKNKKHKKESFLDKKIKNIHSKQKRNRK</sequence>
<dbReference type="SMART" id="SM00490">
    <property type="entry name" value="HELICc"/>
    <property type="match status" value="1"/>
</dbReference>
<dbReference type="CDD" id="cd00268">
    <property type="entry name" value="DEADc"/>
    <property type="match status" value="1"/>
</dbReference>
<evidence type="ECO:0000256" key="2">
    <source>
        <dbReference type="ARBA" id="ARBA00022801"/>
    </source>
</evidence>
<evidence type="ECO:0000256" key="1">
    <source>
        <dbReference type="ARBA" id="ARBA00022741"/>
    </source>
</evidence>
<keyword evidence="1" id="KW-0547">Nucleotide-binding</keyword>
<evidence type="ECO:0000256" key="5">
    <source>
        <dbReference type="ARBA" id="ARBA00038437"/>
    </source>
</evidence>
<evidence type="ECO:0000259" key="9">
    <source>
        <dbReference type="PROSITE" id="PS51194"/>
    </source>
</evidence>
<name>A0ABY5TTD5_9BACT</name>
<accession>A0ABY5TTD5</accession>
<dbReference type="Gene3D" id="3.40.50.300">
    <property type="entry name" value="P-loop containing nucleotide triphosphate hydrolases"/>
    <property type="match status" value="2"/>
</dbReference>
<dbReference type="InterPro" id="IPR001650">
    <property type="entry name" value="Helicase_C-like"/>
</dbReference>
<dbReference type="PANTHER" id="PTHR47959">
    <property type="entry name" value="ATP-DEPENDENT RNA HELICASE RHLE-RELATED"/>
    <property type="match status" value="1"/>
</dbReference>
<dbReference type="Proteomes" id="UP001058364">
    <property type="component" value="Chromosome"/>
</dbReference>
<evidence type="ECO:0000259" key="10">
    <source>
        <dbReference type="PROSITE" id="PS51195"/>
    </source>
</evidence>
<reference evidence="11" key="1">
    <citation type="submission" date="2022-08" db="EMBL/GenBank/DDBJ databases">
        <title>Complete genome sequence of Mycoplasma molare type strain H 542.</title>
        <authorList>
            <person name="Spergser J."/>
        </authorList>
    </citation>
    <scope>NUCLEOTIDE SEQUENCE</scope>
    <source>
        <strain evidence="11">H 542</strain>
    </source>
</reference>
<dbReference type="SMART" id="SM00487">
    <property type="entry name" value="DEXDc"/>
    <property type="match status" value="1"/>
</dbReference>
<dbReference type="Pfam" id="PF00271">
    <property type="entry name" value="Helicase_C"/>
    <property type="match status" value="1"/>
</dbReference>
<evidence type="ECO:0000313" key="12">
    <source>
        <dbReference type="Proteomes" id="UP001058364"/>
    </source>
</evidence>
<gene>
    <name evidence="11" type="ORF">NX772_02335</name>
</gene>
<keyword evidence="2" id="KW-0378">Hydrolase</keyword>
<comment type="similarity">
    <text evidence="5">Belongs to the DEAD box helicase family.</text>
</comment>
<evidence type="ECO:0000313" key="11">
    <source>
        <dbReference type="EMBL" id="UWD33927.1"/>
    </source>
</evidence>
<evidence type="ECO:0000256" key="4">
    <source>
        <dbReference type="ARBA" id="ARBA00022840"/>
    </source>
</evidence>
<dbReference type="InterPro" id="IPR014014">
    <property type="entry name" value="RNA_helicase_DEAD_Q_motif"/>
</dbReference>
<dbReference type="GO" id="GO:0004386">
    <property type="term" value="F:helicase activity"/>
    <property type="evidence" value="ECO:0007669"/>
    <property type="project" value="UniProtKB-KW"/>
</dbReference>
<evidence type="ECO:0000256" key="3">
    <source>
        <dbReference type="ARBA" id="ARBA00022806"/>
    </source>
</evidence>
<dbReference type="PANTHER" id="PTHR47959:SF1">
    <property type="entry name" value="ATP-DEPENDENT RNA HELICASE DBPA"/>
    <property type="match status" value="1"/>
</dbReference>
<dbReference type="PROSITE" id="PS51195">
    <property type="entry name" value="Q_MOTIF"/>
    <property type="match status" value="1"/>
</dbReference>
<feature type="domain" description="DEAD-box RNA helicase Q" evidence="10">
    <location>
        <begin position="1"/>
        <end position="29"/>
    </location>
</feature>
<organism evidence="11 12">
    <name type="scientific">Mesomycoplasma molare</name>
    <dbReference type="NCBI Taxonomy" id="171288"/>
    <lineage>
        <taxon>Bacteria</taxon>
        <taxon>Bacillati</taxon>
        <taxon>Mycoplasmatota</taxon>
        <taxon>Mycoplasmoidales</taxon>
        <taxon>Metamycoplasmataceae</taxon>
        <taxon>Mesomycoplasma</taxon>
    </lineage>
</organism>